<dbReference type="InterPro" id="IPR006664">
    <property type="entry name" value="OMP_bac"/>
</dbReference>
<dbReference type="SUPFAM" id="SSF103088">
    <property type="entry name" value="OmpA-like"/>
    <property type="match status" value="1"/>
</dbReference>
<comment type="caution">
    <text evidence="7">The sequence shown here is derived from an EMBL/GenBank/DDBJ whole genome shotgun (WGS) entry which is preliminary data.</text>
</comment>
<reference evidence="7 8" key="1">
    <citation type="submission" date="2024-06" db="EMBL/GenBank/DDBJ databases">
        <title>Sorghum-associated microbial communities from plants grown in Nebraska, USA.</title>
        <authorList>
            <person name="Schachtman D."/>
        </authorList>
    </citation>
    <scope>NUCLEOTIDE SEQUENCE [LARGE SCALE GENOMIC DNA]</scope>
    <source>
        <strain evidence="7 8">2709</strain>
    </source>
</reference>
<dbReference type="Pfam" id="PF20159">
    <property type="entry name" value="YidB"/>
    <property type="match status" value="1"/>
</dbReference>
<accession>A0ABV2QFQ8</accession>
<keyword evidence="8" id="KW-1185">Reference proteome</keyword>
<dbReference type="EMBL" id="JBEPSH010000012">
    <property type="protein sequence ID" value="MET4579881.1"/>
    <property type="molecule type" value="Genomic_DNA"/>
</dbReference>
<dbReference type="Pfam" id="PF00691">
    <property type="entry name" value="OmpA"/>
    <property type="match status" value="1"/>
</dbReference>
<dbReference type="PROSITE" id="PS51123">
    <property type="entry name" value="OMPA_2"/>
    <property type="match status" value="1"/>
</dbReference>
<keyword evidence="2 4" id="KW-0472">Membrane</keyword>
<proteinExistence type="predicted"/>
<dbReference type="PRINTS" id="PR01021">
    <property type="entry name" value="OMPADOMAIN"/>
</dbReference>
<evidence type="ECO:0000256" key="4">
    <source>
        <dbReference type="PROSITE-ProRule" id="PRU00473"/>
    </source>
</evidence>
<dbReference type="SUPFAM" id="SSF140804">
    <property type="entry name" value="YidB-like"/>
    <property type="match status" value="1"/>
</dbReference>
<dbReference type="Gene3D" id="1.10.10.690">
    <property type="entry name" value="YidB-like"/>
    <property type="match status" value="1"/>
</dbReference>
<evidence type="ECO:0000256" key="3">
    <source>
        <dbReference type="ARBA" id="ARBA00023237"/>
    </source>
</evidence>
<dbReference type="PANTHER" id="PTHR30329">
    <property type="entry name" value="STATOR ELEMENT OF FLAGELLAR MOTOR COMPLEX"/>
    <property type="match status" value="1"/>
</dbReference>
<dbReference type="InterPro" id="IPR006665">
    <property type="entry name" value="OmpA-like"/>
</dbReference>
<feature type="region of interest" description="Disordered" evidence="5">
    <location>
        <begin position="181"/>
        <end position="236"/>
    </location>
</feature>
<dbReference type="InterPro" id="IPR027405">
    <property type="entry name" value="YidB-like"/>
</dbReference>
<feature type="compositionally biased region" description="Low complexity" evidence="5">
    <location>
        <begin position="206"/>
        <end position="224"/>
    </location>
</feature>
<dbReference type="RefSeq" id="WP_354448391.1">
    <property type="nucleotide sequence ID" value="NZ_JBEPSH010000012.1"/>
</dbReference>
<organism evidence="7 8">
    <name type="scientific">Ottowia thiooxydans</name>
    <dbReference type="NCBI Taxonomy" id="219182"/>
    <lineage>
        <taxon>Bacteria</taxon>
        <taxon>Pseudomonadati</taxon>
        <taxon>Pseudomonadota</taxon>
        <taxon>Betaproteobacteria</taxon>
        <taxon>Burkholderiales</taxon>
        <taxon>Comamonadaceae</taxon>
        <taxon>Ottowia</taxon>
    </lineage>
</organism>
<feature type="domain" description="OmpA-like" evidence="6">
    <location>
        <begin position="243"/>
        <end position="353"/>
    </location>
</feature>
<evidence type="ECO:0000256" key="2">
    <source>
        <dbReference type="ARBA" id="ARBA00023136"/>
    </source>
</evidence>
<dbReference type="Gene3D" id="3.30.1330.60">
    <property type="entry name" value="OmpA-like domain"/>
    <property type="match status" value="1"/>
</dbReference>
<dbReference type="InterPro" id="IPR045372">
    <property type="entry name" value="YidB"/>
</dbReference>
<protein>
    <submittedName>
        <fullName evidence="7">Uncharacterized protein YidB (DUF937 family)/outer membrane protein OmpA-like peptidoglycan-associated protein</fullName>
    </submittedName>
</protein>
<evidence type="ECO:0000256" key="5">
    <source>
        <dbReference type="SAM" id="MobiDB-lite"/>
    </source>
</evidence>
<keyword evidence="3" id="KW-0998">Cell outer membrane</keyword>
<gene>
    <name evidence="7" type="ORF">ABIE13_005018</name>
</gene>
<evidence type="ECO:0000259" key="6">
    <source>
        <dbReference type="PROSITE" id="PS51123"/>
    </source>
</evidence>
<dbReference type="InterPro" id="IPR036737">
    <property type="entry name" value="OmpA-like_sf"/>
</dbReference>
<dbReference type="Proteomes" id="UP001549320">
    <property type="component" value="Unassembled WGS sequence"/>
</dbReference>
<evidence type="ECO:0000256" key="1">
    <source>
        <dbReference type="ARBA" id="ARBA00004442"/>
    </source>
</evidence>
<dbReference type="CDD" id="cd07185">
    <property type="entry name" value="OmpA_C-like"/>
    <property type="match status" value="1"/>
</dbReference>
<evidence type="ECO:0000313" key="7">
    <source>
        <dbReference type="EMBL" id="MET4579881.1"/>
    </source>
</evidence>
<name>A0ABV2QFQ8_9BURK</name>
<dbReference type="InterPro" id="IPR050330">
    <property type="entry name" value="Bact_OuterMem_StrucFunc"/>
</dbReference>
<feature type="region of interest" description="Disordered" evidence="5">
    <location>
        <begin position="326"/>
        <end position="345"/>
    </location>
</feature>
<comment type="subcellular location">
    <subcellularLocation>
        <location evidence="1">Cell outer membrane</location>
    </subcellularLocation>
</comment>
<evidence type="ECO:0000313" key="8">
    <source>
        <dbReference type="Proteomes" id="UP001549320"/>
    </source>
</evidence>
<dbReference type="PANTHER" id="PTHR30329:SF21">
    <property type="entry name" value="LIPOPROTEIN YIAD-RELATED"/>
    <property type="match status" value="1"/>
</dbReference>
<sequence>MFDILIREAATRFGVGDKALPLLQMLLAYMTAKETGGLTGFLEKFKAAGLGPIVQSWLGGGPAAQPVSNSQLETAIGASGGLLSLLTSRLGVDRESVTSAVGYLLPAVVGKLTPGGSIPSTLPPEIASLAAAGQVQLAAPVVPAASGTAGAGGAMKWLPWIIVAIAALFGLNYCSKSRTSEPVPATAPASAPDTGASGVIGGFGPGPATAPASAPASTPATGASVPGGDVQSSTEPEGAGILAWLSSEAPALKVYFETGKTDVSAEFGAKATELVNYLKANADAKAVISGFNDATGDAAKNAELSKQRAEAVQAALVAAGVPQDRTVLEKPADPTGNASTNSAARRVEVVVRK</sequence>